<sequence length="394" mass="42814">METLVDLDQRLRIAKVDFSNIQYLGGLSILITLVNKDVAKKFIEARDVWGPWFSKLDIWEGQSMPFERVAWLRLLGVPLHLVDSDVVKMVGEEFGKVLHVPKSFGGEKDLSMGRNGVLVGEVERIKEFVSIRWKNRRFRILVEEELDVWVPDCLGVVVGSSPAGSSPLVSSPVGRPVDSGFPEGRFVEDEETCMGGGAIGNDDSIPSLSKNVGSGEGPNEVCINWLPFVDPGAGNVSNESGLMNGGIHYFKAGRKSKRFRKGGPKNQGVSNVGSPGGFVDSSEKSRPKKRNRAQVVESSEKVHEAEDSDPFSLDNLLNQMRELRSNREGGQSPVSTVNLNRPLNSDGVPIDVNEGVAEEVSSEGHGQRFGGSLDPGLQESEGSSKDDGGLIDQE</sequence>
<keyword evidence="3" id="KW-1185">Reference proteome</keyword>
<feature type="region of interest" description="Disordered" evidence="1">
    <location>
        <begin position="325"/>
        <end position="394"/>
    </location>
</feature>
<gene>
    <name evidence="2" type="ORF">HanXRQr2_Chr16g0742111</name>
</gene>
<dbReference type="Proteomes" id="UP000215914">
    <property type="component" value="Unassembled WGS sequence"/>
</dbReference>
<evidence type="ECO:0000313" key="3">
    <source>
        <dbReference type="Proteomes" id="UP000215914"/>
    </source>
</evidence>
<proteinExistence type="predicted"/>
<evidence type="ECO:0000256" key="1">
    <source>
        <dbReference type="SAM" id="MobiDB-lite"/>
    </source>
</evidence>
<dbReference type="EMBL" id="MNCJ02000331">
    <property type="protein sequence ID" value="KAF5759509.1"/>
    <property type="molecule type" value="Genomic_DNA"/>
</dbReference>
<dbReference type="Gramene" id="mRNA:HanXRQr2_Chr16g0742111">
    <property type="protein sequence ID" value="mRNA:HanXRQr2_Chr16g0742111"/>
    <property type="gene ID" value="HanXRQr2_Chr16g0742111"/>
</dbReference>
<name>A0A9K3DQH0_HELAN</name>
<comment type="caution">
    <text evidence="2">The sequence shown here is derived from an EMBL/GenBank/DDBJ whole genome shotgun (WGS) entry which is preliminary data.</text>
</comment>
<evidence type="ECO:0000313" key="2">
    <source>
        <dbReference type="EMBL" id="KAF5759509.1"/>
    </source>
</evidence>
<accession>A0A9K3DQH0</accession>
<feature type="region of interest" description="Disordered" evidence="1">
    <location>
        <begin position="257"/>
        <end position="313"/>
    </location>
</feature>
<organism evidence="2 3">
    <name type="scientific">Helianthus annuus</name>
    <name type="common">Common sunflower</name>
    <dbReference type="NCBI Taxonomy" id="4232"/>
    <lineage>
        <taxon>Eukaryota</taxon>
        <taxon>Viridiplantae</taxon>
        <taxon>Streptophyta</taxon>
        <taxon>Embryophyta</taxon>
        <taxon>Tracheophyta</taxon>
        <taxon>Spermatophyta</taxon>
        <taxon>Magnoliopsida</taxon>
        <taxon>eudicotyledons</taxon>
        <taxon>Gunneridae</taxon>
        <taxon>Pentapetalae</taxon>
        <taxon>asterids</taxon>
        <taxon>campanulids</taxon>
        <taxon>Asterales</taxon>
        <taxon>Asteraceae</taxon>
        <taxon>Asteroideae</taxon>
        <taxon>Heliantheae alliance</taxon>
        <taxon>Heliantheae</taxon>
        <taxon>Helianthus</taxon>
    </lineage>
</organism>
<reference evidence="2" key="1">
    <citation type="journal article" date="2017" name="Nature">
        <title>The sunflower genome provides insights into oil metabolism, flowering and Asterid evolution.</title>
        <authorList>
            <person name="Badouin H."/>
            <person name="Gouzy J."/>
            <person name="Grassa C.J."/>
            <person name="Murat F."/>
            <person name="Staton S.E."/>
            <person name="Cottret L."/>
            <person name="Lelandais-Briere C."/>
            <person name="Owens G.L."/>
            <person name="Carrere S."/>
            <person name="Mayjonade B."/>
            <person name="Legrand L."/>
            <person name="Gill N."/>
            <person name="Kane N.C."/>
            <person name="Bowers J.E."/>
            <person name="Hubner S."/>
            <person name="Bellec A."/>
            <person name="Berard A."/>
            <person name="Berges H."/>
            <person name="Blanchet N."/>
            <person name="Boniface M.C."/>
            <person name="Brunel D."/>
            <person name="Catrice O."/>
            <person name="Chaidir N."/>
            <person name="Claudel C."/>
            <person name="Donnadieu C."/>
            <person name="Faraut T."/>
            <person name="Fievet G."/>
            <person name="Helmstetter N."/>
            <person name="King M."/>
            <person name="Knapp S.J."/>
            <person name="Lai Z."/>
            <person name="Le Paslier M.C."/>
            <person name="Lippi Y."/>
            <person name="Lorenzon L."/>
            <person name="Mandel J.R."/>
            <person name="Marage G."/>
            <person name="Marchand G."/>
            <person name="Marquand E."/>
            <person name="Bret-Mestries E."/>
            <person name="Morien E."/>
            <person name="Nambeesan S."/>
            <person name="Nguyen T."/>
            <person name="Pegot-Espagnet P."/>
            <person name="Pouilly N."/>
            <person name="Raftis F."/>
            <person name="Sallet E."/>
            <person name="Schiex T."/>
            <person name="Thomas J."/>
            <person name="Vandecasteele C."/>
            <person name="Vares D."/>
            <person name="Vear F."/>
            <person name="Vautrin S."/>
            <person name="Crespi M."/>
            <person name="Mangin B."/>
            <person name="Burke J.M."/>
            <person name="Salse J."/>
            <person name="Munos S."/>
            <person name="Vincourt P."/>
            <person name="Rieseberg L.H."/>
            <person name="Langlade N.B."/>
        </authorList>
    </citation>
    <scope>NUCLEOTIDE SEQUENCE</scope>
    <source>
        <tissue evidence="2">Leaves</tissue>
    </source>
</reference>
<feature type="compositionally biased region" description="Polar residues" evidence="1">
    <location>
        <begin position="328"/>
        <end position="343"/>
    </location>
</feature>
<protein>
    <recommendedName>
        <fullName evidence="4">DUF4283 domain-containing protein</fullName>
    </recommendedName>
</protein>
<evidence type="ECO:0008006" key="4">
    <source>
        <dbReference type="Google" id="ProtNLM"/>
    </source>
</evidence>
<reference evidence="2" key="2">
    <citation type="submission" date="2020-06" db="EMBL/GenBank/DDBJ databases">
        <title>Helianthus annuus Genome sequencing and assembly Release 2.</title>
        <authorList>
            <person name="Gouzy J."/>
            <person name="Langlade N."/>
            <person name="Munos S."/>
        </authorList>
    </citation>
    <scope>NUCLEOTIDE SEQUENCE</scope>
    <source>
        <tissue evidence="2">Leaves</tissue>
    </source>
</reference>
<dbReference type="AlphaFoldDB" id="A0A9K3DQH0"/>